<protein>
    <recommendedName>
        <fullName evidence="1">NAD-dependent epimerase/dehydratase domain-containing protein</fullName>
    </recommendedName>
</protein>
<feature type="domain" description="NAD-dependent epimerase/dehydratase" evidence="1">
    <location>
        <begin position="4"/>
        <end position="23"/>
    </location>
</feature>
<dbReference type="InterPro" id="IPR036291">
    <property type="entry name" value="NAD(P)-bd_dom_sf"/>
</dbReference>
<dbReference type="Pfam" id="PF01370">
    <property type="entry name" value="Epimerase"/>
    <property type="match status" value="1"/>
</dbReference>
<sequence>MRLLVTGGAGFIGSHFVRYWCEKRLEESKAYFEAQYGE</sequence>
<gene>
    <name evidence="2" type="ORF">LCGC14_1820990</name>
</gene>
<evidence type="ECO:0000259" key="1">
    <source>
        <dbReference type="Pfam" id="PF01370"/>
    </source>
</evidence>
<evidence type="ECO:0000313" key="2">
    <source>
        <dbReference type="EMBL" id="KKL98785.1"/>
    </source>
</evidence>
<proteinExistence type="predicted"/>
<organism evidence="2">
    <name type="scientific">marine sediment metagenome</name>
    <dbReference type="NCBI Taxonomy" id="412755"/>
    <lineage>
        <taxon>unclassified sequences</taxon>
        <taxon>metagenomes</taxon>
        <taxon>ecological metagenomes</taxon>
    </lineage>
</organism>
<reference evidence="2" key="1">
    <citation type="journal article" date="2015" name="Nature">
        <title>Complex archaea that bridge the gap between prokaryotes and eukaryotes.</title>
        <authorList>
            <person name="Spang A."/>
            <person name="Saw J.H."/>
            <person name="Jorgensen S.L."/>
            <person name="Zaremba-Niedzwiedzka K."/>
            <person name="Martijn J."/>
            <person name="Lind A.E."/>
            <person name="van Eijk R."/>
            <person name="Schleper C."/>
            <person name="Guy L."/>
            <person name="Ettema T.J."/>
        </authorList>
    </citation>
    <scope>NUCLEOTIDE SEQUENCE</scope>
</reference>
<comment type="caution">
    <text evidence="2">The sequence shown here is derived from an EMBL/GenBank/DDBJ whole genome shotgun (WGS) entry which is preliminary data.</text>
</comment>
<dbReference type="InterPro" id="IPR001509">
    <property type="entry name" value="Epimerase_deHydtase"/>
</dbReference>
<accession>A0A0F9IYT1</accession>
<name>A0A0F9IYT1_9ZZZZ</name>
<dbReference type="Gene3D" id="3.40.50.720">
    <property type="entry name" value="NAD(P)-binding Rossmann-like Domain"/>
    <property type="match status" value="1"/>
</dbReference>
<dbReference type="AlphaFoldDB" id="A0A0F9IYT1"/>
<dbReference type="EMBL" id="LAZR01017831">
    <property type="protein sequence ID" value="KKL98785.1"/>
    <property type="molecule type" value="Genomic_DNA"/>
</dbReference>
<dbReference type="SUPFAM" id="SSF51735">
    <property type="entry name" value="NAD(P)-binding Rossmann-fold domains"/>
    <property type="match status" value="1"/>
</dbReference>